<keyword evidence="9" id="KW-0645">Protease</keyword>
<dbReference type="Pfam" id="PF07719">
    <property type="entry name" value="TPR_2"/>
    <property type="match status" value="1"/>
</dbReference>
<evidence type="ECO:0000256" key="3">
    <source>
        <dbReference type="ARBA" id="ARBA00022801"/>
    </source>
</evidence>
<organism evidence="9 10">
    <name type="scientific">Evansella tamaricis</name>
    <dbReference type="NCBI Taxonomy" id="2069301"/>
    <lineage>
        <taxon>Bacteria</taxon>
        <taxon>Bacillati</taxon>
        <taxon>Bacillota</taxon>
        <taxon>Bacilli</taxon>
        <taxon>Bacillales</taxon>
        <taxon>Bacillaceae</taxon>
        <taxon>Evansella</taxon>
    </lineage>
</organism>
<feature type="transmembrane region" description="Helical" evidence="7">
    <location>
        <begin position="188"/>
        <end position="204"/>
    </location>
</feature>
<dbReference type="Proteomes" id="UP000784880">
    <property type="component" value="Unassembled WGS sequence"/>
</dbReference>
<sequence length="526" mass="60273">MNRLALELRYWEIVYHLVNREGMRVVHFSKNGKEVWIEDDRKEPYQIIRFAHRDFDWSNELRSDIKNTYERAKQVRKQLGLRSANVINLVLAQYRPVDSYEELIDRPLPFTAGGKHQLRTILLPLDELSATFFPLATEWKLHEMPSFLPMDQVDEEESVIRTLRHSVQQASEKRVEEERNVFLHGKPYLTYSLLGIIMAMFFYVELNGSSTNTETLIKFGAKFNPLILEGEWWRFFSAMFLHIGIFHLLMNSLALFYLGGAVERIYGSVRFFFIYFLAGLVGSVASFAFNEHVSAGASGAIFGCFGALLYFGVVHRRLFFRTMGMNVIVILLINLAFGFAVPMVDNGAHIGGLIGGFAASAIVSLPKNNYFFRQLGVLVVTIIGIFGLITYGYSQELTGQSYAVYFQVGREHIERDDLEGGKTYFEKIIDSTKDVSMDDEIVTGSYFTLAYIQANIGDLHEAEENLLITIERDPNLHEALYNLSLIYLEKGNLEEAYYYVDKALELQPNSEDYQNLEKELKSGLDH</sequence>
<feature type="transmembrane region" description="Helical" evidence="7">
    <location>
        <begin position="347"/>
        <end position="363"/>
    </location>
</feature>
<evidence type="ECO:0000313" key="9">
    <source>
        <dbReference type="EMBL" id="MBU9712254.1"/>
    </source>
</evidence>
<comment type="caution">
    <text evidence="9">The sequence shown here is derived from an EMBL/GenBank/DDBJ whole genome shotgun (WGS) entry which is preliminary data.</text>
</comment>
<accession>A0ABS6JGB5</accession>
<feature type="transmembrane region" description="Helical" evidence="7">
    <location>
        <begin position="232"/>
        <end position="259"/>
    </location>
</feature>
<feature type="transmembrane region" description="Helical" evidence="7">
    <location>
        <begin position="271"/>
        <end position="289"/>
    </location>
</feature>
<dbReference type="PROSITE" id="PS50005">
    <property type="entry name" value="TPR"/>
    <property type="match status" value="1"/>
</dbReference>
<evidence type="ECO:0000256" key="4">
    <source>
        <dbReference type="ARBA" id="ARBA00022803"/>
    </source>
</evidence>
<dbReference type="PROSITE" id="PS50293">
    <property type="entry name" value="TPR_REGION"/>
    <property type="match status" value="1"/>
</dbReference>
<keyword evidence="3 9" id="KW-0378">Hydrolase</keyword>
<name>A0ABS6JGB5_9BACI</name>
<keyword evidence="7" id="KW-0472">Membrane</keyword>
<feature type="repeat" description="TPR" evidence="5">
    <location>
        <begin position="477"/>
        <end position="510"/>
    </location>
</feature>
<comment type="similarity">
    <text evidence="1">Belongs to the peptidase S54 family.</text>
</comment>
<evidence type="ECO:0000259" key="8">
    <source>
        <dbReference type="Pfam" id="PF01694"/>
    </source>
</evidence>
<keyword evidence="7" id="KW-1133">Transmembrane helix</keyword>
<feature type="transmembrane region" description="Helical" evidence="7">
    <location>
        <begin position="375"/>
        <end position="393"/>
    </location>
</feature>
<evidence type="ECO:0000256" key="7">
    <source>
        <dbReference type="SAM" id="Phobius"/>
    </source>
</evidence>
<evidence type="ECO:0000256" key="1">
    <source>
        <dbReference type="ARBA" id="ARBA00009045"/>
    </source>
</evidence>
<dbReference type="RefSeq" id="WP_217066438.1">
    <property type="nucleotide sequence ID" value="NZ_JAHQCS010000095.1"/>
</dbReference>
<dbReference type="PANTHER" id="PTHR43731:SF14">
    <property type="entry name" value="PRESENILIN-ASSOCIATED RHOMBOID-LIKE PROTEIN, MITOCHONDRIAL"/>
    <property type="match status" value="1"/>
</dbReference>
<dbReference type="GO" id="GO:0006508">
    <property type="term" value="P:proteolysis"/>
    <property type="evidence" value="ECO:0007669"/>
    <property type="project" value="UniProtKB-KW"/>
</dbReference>
<feature type="domain" description="Peptidase S54 rhomboid" evidence="8">
    <location>
        <begin position="230"/>
        <end position="364"/>
    </location>
</feature>
<evidence type="ECO:0000256" key="6">
    <source>
        <dbReference type="SAM" id="Coils"/>
    </source>
</evidence>
<dbReference type="PANTHER" id="PTHR43731">
    <property type="entry name" value="RHOMBOID PROTEASE"/>
    <property type="match status" value="1"/>
</dbReference>
<evidence type="ECO:0000313" key="10">
    <source>
        <dbReference type="Proteomes" id="UP000784880"/>
    </source>
</evidence>
<feature type="transmembrane region" description="Helical" evidence="7">
    <location>
        <begin position="325"/>
        <end position="341"/>
    </location>
</feature>
<keyword evidence="7" id="KW-0812">Transmembrane</keyword>
<dbReference type="EMBL" id="JAHQCS010000095">
    <property type="protein sequence ID" value="MBU9712254.1"/>
    <property type="molecule type" value="Genomic_DNA"/>
</dbReference>
<keyword evidence="4 5" id="KW-0802">TPR repeat</keyword>
<dbReference type="InterPro" id="IPR050925">
    <property type="entry name" value="Rhomboid_protease_S54"/>
</dbReference>
<dbReference type="SMART" id="SM00028">
    <property type="entry name" value="TPR"/>
    <property type="match status" value="3"/>
</dbReference>
<keyword evidence="10" id="KW-1185">Reference proteome</keyword>
<keyword evidence="2" id="KW-0677">Repeat</keyword>
<evidence type="ECO:0000256" key="2">
    <source>
        <dbReference type="ARBA" id="ARBA00022737"/>
    </source>
</evidence>
<keyword evidence="6" id="KW-0175">Coiled coil</keyword>
<dbReference type="GO" id="GO:0008233">
    <property type="term" value="F:peptidase activity"/>
    <property type="evidence" value="ECO:0007669"/>
    <property type="project" value="UniProtKB-KW"/>
</dbReference>
<proteinExistence type="inferred from homology"/>
<gene>
    <name evidence="9" type="ORF">KS419_10920</name>
</gene>
<dbReference type="InterPro" id="IPR019734">
    <property type="entry name" value="TPR_rpt"/>
</dbReference>
<dbReference type="Pfam" id="PF01694">
    <property type="entry name" value="Rhomboid"/>
    <property type="match status" value="1"/>
</dbReference>
<evidence type="ECO:0000256" key="5">
    <source>
        <dbReference type="PROSITE-ProRule" id="PRU00339"/>
    </source>
</evidence>
<dbReference type="InterPro" id="IPR013105">
    <property type="entry name" value="TPR_2"/>
</dbReference>
<feature type="transmembrane region" description="Helical" evidence="7">
    <location>
        <begin position="295"/>
        <end position="313"/>
    </location>
</feature>
<protein>
    <submittedName>
        <fullName evidence="9">Rhomboid family intramembrane serine protease</fullName>
        <ecNumber evidence="9">3.4.21.105</ecNumber>
    </submittedName>
</protein>
<reference evidence="9 10" key="1">
    <citation type="submission" date="2021-06" db="EMBL/GenBank/DDBJ databases">
        <title>Bacillus sp. RD4P76, an endophyte from a halophyte.</title>
        <authorList>
            <person name="Sun J.-Q."/>
        </authorList>
    </citation>
    <scope>NUCLEOTIDE SEQUENCE [LARGE SCALE GENOMIC DNA]</scope>
    <source>
        <strain evidence="9 10">CGMCC 1.15917</strain>
    </source>
</reference>
<feature type="coiled-coil region" evidence="6">
    <location>
        <begin position="153"/>
        <end position="180"/>
    </location>
</feature>
<dbReference type="EC" id="3.4.21.105" evidence="9"/>
<dbReference type="InterPro" id="IPR022764">
    <property type="entry name" value="Peptidase_S54_rhomboid_dom"/>
</dbReference>